<comment type="subcellular location">
    <subcellularLocation>
        <location evidence="6">Cell membrane</location>
        <topology evidence="6">Multi-pass membrane protein</topology>
    </subcellularLocation>
    <subcellularLocation>
        <location evidence="1">Membrane</location>
        <topology evidence="1">Multi-pass membrane protein</topology>
    </subcellularLocation>
</comment>
<dbReference type="Pfam" id="PF00146">
    <property type="entry name" value="NADHdh"/>
    <property type="match status" value="1"/>
</dbReference>
<dbReference type="eggNOG" id="KOG4770">
    <property type="taxonomic scope" value="Eukaryota"/>
</dbReference>
<proteinExistence type="inferred from homology"/>
<dbReference type="GO" id="GO:0009060">
    <property type="term" value="P:aerobic respiration"/>
    <property type="evidence" value="ECO:0007669"/>
    <property type="project" value="TreeGrafter"/>
</dbReference>
<evidence type="ECO:0000256" key="2">
    <source>
        <dbReference type="ARBA" id="ARBA00010535"/>
    </source>
</evidence>
<evidence type="ECO:0000256" key="5">
    <source>
        <dbReference type="ARBA" id="ARBA00023136"/>
    </source>
</evidence>
<dbReference type="Gramene" id="KJB46451">
    <property type="protein sequence ID" value="KJB46451"/>
    <property type="gene ID" value="B456_007G369400"/>
</dbReference>
<dbReference type="GO" id="GO:0005886">
    <property type="term" value="C:plasma membrane"/>
    <property type="evidence" value="ECO:0007669"/>
    <property type="project" value="UniProtKB-SubCell"/>
</dbReference>
<evidence type="ECO:0000256" key="6">
    <source>
        <dbReference type="RuleBase" id="RU000471"/>
    </source>
</evidence>
<dbReference type="STRING" id="29730.A0A0D2SWL1"/>
<evidence type="ECO:0000256" key="4">
    <source>
        <dbReference type="ARBA" id="ARBA00022989"/>
    </source>
</evidence>
<evidence type="ECO:0000313" key="8">
    <source>
        <dbReference type="EMBL" id="KJB46451.1"/>
    </source>
</evidence>
<keyword evidence="3 6" id="KW-0812">Transmembrane</keyword>
<reference evidence="8 9" key="1">
    <citation type="journal article" date="2012" name="Nature">
        <title>Repeated polyploidization of Gossypium genomes and the evolution of spinnable cotton fibres.</title>
        <authorList>
            <person name="Paterson A.H."/>
            <person name="Wendel J.F."/>
            <person name="Gundlach H."/>
            <person name="Guo H."/>
            <person name="Jenkins J."/>
            <person name="Jin D."/>
            <person name="Llewellyn D."/>
            <person name="Showmaker K.C."/>
            <person name="Shu S."/>
            <person name="Udall J."/>
            <person name="Yoo M.J."/>
            <person name="Byers R."/>
            <person name="Chen W."/>
            <person name="Doron-Faigenboim A."/>
            <person name="Duke M.V."/>
            <person name="Gong L."/>
            <person name="Grimwood J."/>
            <person name="Grover C."/>
            <person name="Grupp K."/>
            <person name="Hu G."/>
            <person name="Lee T.H."/>
            <person name="Li J."/>
            <person name="Lin L."/>
            <person name="Liu T."/>
            <person name="Marler B.S."/>
            <person name="Page J.T."/>
            <person name="Roberts A.W."/>
            <person name="Romanel E."/>
            <person name="Sanders W.S."/>
            <person name="Szadkowski E."/>
            <person name="Tan X."/>
            <person name="Tang H."/>
            <person name="Xu C."/>
            <person name="Wang J."/>
            <person name="Wang Z."/>
            <person name="Zhang D."/>
            <person name="Zhang L."/>
            <person name="Ashrafi H."/>
            <person name="Bedon F."/>
            <person name="Bowers J.E."/>
            <person name="Brubaker C.L."/>
            <person name="Chee P.W."/>
            <person name="Das S."/>
            <person name="Gingle A.R."/>
            <person name="Haigler C.H."/>
            <person name="Harker D."/>
            <person name="Hoffmann L.V."/>
            <person name="Hovav R."/>
            <person name="Jones D.C."/>
            <person name="Lemke C."/>
            <person name="Mansoor S."/>
            <person name="ur Rahman M."/>
            <person name="Rainville L.N."/>
            <person name="Rambani A."/>
            <person name="Reddy U.K."/>
            <person name="Rong J.K."/>
            <person name="Saranga Y."/>
            <person name="Scheffler B.E."/>
            <person name="Scheffler J.A."/>
            <person name="Stelly D.M."/>
            <person name="Triplett B.A."/>
            <person name="Van Deynze A."/>
            <person name="Vaslin M.F."/>
            <person name="Waghmare V.N."/>
            <person name="Walford S.A."/>
            <person name="Wright R.J."/>
            <person name="Zaki E.A."/>
            <person name="Zhang T."/>
            <person name="Dennis E.S."/>
            <person name="Mayer K.F."/>
            <person name="Peterson D.G."/>
            <person name="Rokhsar D.S."/>
            <person name="Wang X."/>
            <person name="Schmutz J."/>
        </authorList>
    </citation>
    <scope>NUCLEOTIDE SEQUENCE [LARGE SCALE GENOMIC DNA]</scope>
</reference>
<protein>
    <submittedName>
        <fullName evidence="8">Uncharacterized protein</fullName>
    </submittedName>
</protein>
<sequence length="107" mass="12489">MIIYLTEIEDINSFYTLKSLKEIYGIIWMLVPILTLVFRIIIGVLVIVWLERETYARIKQRIELEYANPLDILQALANRTKLLFKENILPSRGNTCLFRIGPAIASY</sequence>
<dbReference type="EMBL" id="CM001746">
    <property type="protein sequence ID" value="KJB46451.1"/>
    <property type="molecule type" value="Genomic_DNA"/>
</dbReference>
<dbReference type="Proteomes" id="UP000032304">
    <property type="component" value="Chromosome 7"/>
</dbReference>
<comment type="similarity">
    <text evidence="2 6">Belongs to the complex I subunit 1 family.</text>
</comment>
<keyword evidence="9" id="KW-1185">Reference proteome</keyword>
<evidence type="ECO:0000313" key="9">
    <source>
        <dbReference type="Proteomes" id="UP000032304"/>
    </source>
</evidence>
<dbReference type="PANTHER" id="PTHR11432:SF3">
    <property type="entry name" value="NADH-UBIQUINONE OXIDOREDUCTASE CHAIN 1"/>
    <property type="match status" value="1"/>
</dbReference>
<feature type="transmembrane region" description="Helical" evidence="7">
    <location>
        <begin position="23"/>
        <end position="50"/>
    </location>
</feature>
<keyword evidence="5 7" id="KW-0472">Membrane</keyword>
<keyword evidence="4 7" id="KW-1133">Transmembrane helix</keyword>
<gene>
    <name evidence="8" type="ORF">B456_007G369400</name>
</gene>
<evidence type="ECO:0000256" key="1">
    <source>
        <dbReference type="ARBA" id="ARBA00004141"/>
    </source>
</evidence>
<evidence type="ECO:0000256" key="3">
    <source>
        <dbReference type="ARBA" id="ARBA00022692"/>
    </source>
</evidence>
<dbReference type="OMA" id="ERETYAR"/>
<keyword evidence="6" id="KW-0520">NAD</keyword>
<evidence type="ECO:0000256" key="7">
    <source>
        <dbReference type="SAM" id="Phobius"/>
    </source>
</evidence>
<dbReference type="AlphaFoldDB" id="A0A0D2SWL1"/>
<organism evidence="8 9">
    <name type="scientific">Gossypium raimondii</name>
    <name type="common">Peruvian cotton</name>
    <name type="synonym">Gossypium klotzschianum subsp. raimondii</name>
    <dbReference type="NCBI Taxonomy" id="29730"/>
    <lineage>
        <taxon>Eukaryota</taxon>
        <taxon>Viridiplantae</taxon>
        <taxon>Streptophyta</taxon>
        <taxon>Embryophyta</taxon>
        <taxon>Tracheophyta</taxon>
        <taxon>Spermatophyta</taxon>
        <taxon>Magnoliopsida</taxon>
        <taxon>eudicotyledons</taxon>
        <taxon>Gunneridae</taxon>
        <taxon>Pentapetalae</taxon>
        <taxon>rosids</taxon>
        <taxon>malvids</taxon>
        <taxon>Malvales</taxon>
        <taxon>Malvaceae</taxon>
        <taxon>Malvoideae</taxon>
        <taxon>Gossypium</taxon>
    </lineage>
</organism>
<dbReference type="InterPro" id="IPR001694">
    <property type="entry name" value="NADH_UbQ_OxRdtase_su1/FPO"/>
</dbReference>
<accession>A0A0D2SWL1</accession>
<dbReference type="PANTHER" id="PTHR11432">
    <property type="entry name" value="NADH DEHYDROGENASE SUBUNIT 1"/>
    <property type="match status" value="1"/>
</dbReference>
<dbReference type="GO" id="GO:0003954">
    <property type="term" value="F:NADH dehydrogenase activity"/>
    <property type="evidence" value="ECO:0007669"/>
    <property type="project" value="TreeGrafter"/>
</dbReference>
<name>A0A0D2SWL1_GOSRA</name>